<evidence type="ECO:0000313" key="2">
    <source>
        <dbReference type="EMBL" id="RAL22087.1"/>
    </source>
</evidence>
<name>A0A364K247_9BACL</name>
<dbReference type="OrthoDB" id="2614428at2"/>
<dbReference type="AlphaFoldDB" id="A0A364K247"/>
<gene>
    <name evidence="2" type="ORF">DL897_14940</name>
</gene>
<dbReference type="RefSeq" id="WP_113659930.1">
    <property type="nucleotide sequence ID" value="NZ_KZ845672.1"/>
</dbReference>
<feature type="domain" description="DUF1266" evidence="1">
    <location>
        <begin position="55"/>
        <end position="221"/>
    </location>
</feature>
<keyword evidence="3" id="KW-1185">Reference proteome</keyword>
<protein>
    <submittedName>
        <fullName evidence="2">Peptide chain release factor A</fullName>
    </submittedName>
</protein>
<proteinExistence type="predicted"/>
<dbReference type="EMBL" id="QJKK01000010">
    <property type="protein sequence ID" value="RAL22087.1"/>
    <property type="molecule type" value="Genomic_DNA"/>
</dbReference>
<dbReference type="InterPro" id="IPR009677">
    <property type="entry name" value="DUF1266"/>
</dbReference>
<comment type="caution">
    <text evidence="2">The sequence shown here is derived from an EMBL/GenBank/DDBJ whole genome shotgun (WGS) entry which is preliminary data.</text>
</comment>
<evidence type="ECO:0000259" key="1">
    <source>
        <dbReference type="Pfam" id="PF06889"/>
    </source>
</evidence>
<reference evidence="2 3" key="1">
    <citation type="submission" date="2018-06" db="EMBL/GenBank/DDBJ databases">
        <title>Thermoflavimicrobium daqus sp. nov., a thermophilic microbe isolated from Moutai-flavour Daqu.</title>
        <authorList>
            <person name="Wang X."/>
            <person name="Zhou H."/>
        </authorList>
    </citation>
    <scope>NUCLEOTIDE SEQUENCE [LARGE SCALE GENOMIC DNA]</scope>
    <source>
        <strain evidence="2 3">FBKL4.011</strain>
    </source>
</reference>
<accession>A0A364K247</accession>
<dbReference type="Pfam" id="PF06889">
    <property type="entry name" value="DUF1266"/>
    <property type="match status" value="1"/>
</dbReference>
<organism evidence="2 3">
    <name type="scientific">Thermoflavimicrobium daqui</name>
    <dbReference type="NCBI Taxonomy" id="2137476"/>
    <lineage>
        <taxon>Bacteria</taxon>
        <taxon>Bacillati</taxon>
        <taxon>Bacillota</taxon>
        <taxon>Bacilli</taxon>
        <taxon>Bacillales</taxon>
        <taxon>Thermoactinomycetaceae</taxon>
        <taxon>Thermoflavimicrobium</taxon>
    </lineage>
</organism>
<evidence type="ECO:0000313" key="3">
    <source>
        <dbReference type="Proteomes" id="UP000251213"/>
    </source>
</evidence>
<sequence>MNKTYTWKQRKTLESYFRCLSSVCIESNTLPFYFTNYEFTMIRDRFIGKRFFKKVRKKWNIQNAQDLKNQIYWFLNEGVRQEFDKYRHHLSALSEATRTEYLASLSEEHPDYAKLYLANQGIHTLPPAGIMAFDLAWCIYLCRIGRLFHDLTKEEAWNLMMYAAKLAQQSYGNWNEYMNAFLLGRRFEESKITISSRTRDARSYIVTLFSEPKSPLLKLEWNHPLFASIDIVNHNQRLPH</sequence>
<dbReference type="Proteomes" id="UP000251213">
    <property type="component" value="Unassembled WGS sequence"/>
</dbReference>
<reference evidence="2 3" key="2">
    <citation type="submission" date="2018-06" db="EMBL/GenBank/DDBJ databases">
        <authorList>
            <person name="Zhirakovskaya E."/>
        </authorList>
    </citation>
    <scope>NUCLEOTIDE SEQUENCE [LARGE SCALE GENOMIC DNA]</scope>
    <source>
        <strain evidence="2 3">FBKL4.011</strain>
    </source>
</reference>